<organism evidence="1 2">
    <name type="scientific">Candidatus Reidiella endopervernicosa</name>
    <dbReference type="NCBI Taxonomy" id="2738883"/>
    <lineage>
        <taxon>Bacteria</taxon>
        <taxon>Pseudomonadati</taxon>
        <taxon>Pseudomonadota</taxon>
        <taxon>Gammaproteobacteria</taxon>
        <taxon>Candidatus Reidiella</taxon>
    </lineage>
</organism>
<evidence type="ECO:0000313" key="1">
    <source>
        <dbReference type="EMBL" id="QKQ25802.1"/>
    </source>
</evidence>
<accession>A0A6N0HTU2</accession>
<protein>
    <submittedName>
        <fullName evidence="1">Uncharacterized protein</fullName>
    </submittedName>
</protein>
<dbReference type="PROSITE" id="PS51257">
    <property type="entry name" value="PROKAR_LIPOPROTEIN"/>
    <property type="match status" value="1"/>
</dbReference>
<dbReference type="InterPro" id="IPR013783">
    <property type="entry name" value="Ig-like_fold"/>
</dbReference>
<evidence type="ECO:0000313" key="2">
    <source>
        <dbReference type="Proteomes" id="UP000509658"/>
    </source>
</evidence>
<dbReference type="KEGG" id="rev:HUE57_05545"/>
<keyword evidence="2" id="KW-1185">Reference proteome</keyword>
<dbReference type="Proteomes" id="UP000509658">
    <property type="component" value="Chromosome"/>
</dbReference>
<dbReference type="Gene3D" id="2.60.40.10">
    <property type="entry name" value="Immunoglobulins"/>
    <property type="match status" value="1"/>
</dbReference>
<gene>
    <name evidence="1" type="ORF">HUE57_05545</name>
</gene>
<reference evidence="1 2" key="1">
    <citation type="submission" date="2020-05" db="EMBL/GenBank/DDBJ databases">
        <title>Horizontal transmission and recombination maintain forever young bacterial symbiont genomes.</title>
        <authorList>
            <person name="Russell S.L."/>
            <person name="Pepper-Tunick E."/>
            <person name="Svedberg J."/>
            <person name="Byrne A."/>
            <person name="Ruelas Castillo J."/>
            <person name="Vollmers C."/>
            <person name="Beinart R.A."/>
            <person name="Corbett-Detig R."/>
        </authorList>
    </citation>
    <scope>NUCLEOTIDE SEQUENCE [LARGE SCALE GENOMIC DNA]</scope>
    <source>
        <strain evidence="1">Santa_Monica_outfall</strain>
    </source>
</reference>
<sequence>MSLRIITTQVTLIGLAFSLVGCDFEQAKETVIELVESPTADAGANQSVSGYEDVTLNGIDTAPDGESYTYQWTQLSGDTVTLQDEDSLTPHLPPQ</sequence>
<proteinExistence type="predicted"/>
<dbReference type="RefSeq" id="WP_174672858.1">
    <property type="nucleotide sequence ID" value="NZ_CP054491.1"/>
</dbReference>
<name>A0A6N0HTU2_9GAMM</name>
<dbReference type="EMBL" id="CP054491">
    <property type="protein sequence ID" value="QKQ25802.1"/>
    <property type="molecule type" value="Genomic_DNA"/>
</dbReference>
<dbReference type="Pfam" id="PF22352">
    <property type="entry name" value="K319L-like_PKD"/>
    <property type="match status" value="1"/>
</dbReference>
<dbReference type="AlphaFoldDB" id="A0A6N0HTU2"/>